<feature type="compositionally biased region" description="Polar residues" evidence="1">
    <location>
        <begin position="1"/>
        <end position="21"/>
    </location>
</feature>
<proteinExistence type="predicted"/>
<dbReference type="AlphaFoldDB" id="A0AAD4MQ00"/>
<dbReference type="EMBL" id="JAKKPZ010000103">
    <property type="protein sequence ID" value="KAI1702211.1"/>
    <property type="molecule type" value="Genomic_DNA"/>
</dbReference>
<gene>
    <name evidence="2" type="ORF">DdX_15626</name>
</gene>
<name>A0AAD4MQ00_9BILA</name>
<protein>
    <recommendedName>
        <fullName evidence="4">MULE transposase domain-containing protein</fullName>
    </recommendedName>
</protein>
<evidence type="ECO:0000313" key="3">
    <source>
        <dbReference type="Proteomes" id="UP001201812"/>
    </source>
</evidence>
<feature type="region of interest" description="Disordered" evidence="1">
    <location>
        <begin position="1"/>
        <end position="26"/>
    </location>
</feature>
<dbReference type="Proteomes" id="UP001201812">
    <property type="component" value="Unassembled WGS sequence"/>
</dbReference>
<evidence type="ECO:0008006" key="4">
    <source>
        <dbReference type="Google" id="ProtNLM"/>
    </source>
</evidence>
<evidence type="ECO:0000256" key="1">
    <source>
        <dbReference type="SAM" id="MobiDB-lite"/>
    </source>
</evidence>
<reference evidence="2" key="1">
    <citation type="submission" date="2022-01" db="EMBL/GenBank/DDBJ databases">
        <title>Genome Sequence Resource for Two Populations of Ditylenchus destructor, the Migratory Endoparasitic Phytonematode.</title>
        <authorList>
            <person name="Zhang H."/>
            <person name="Lin R."/>
            <person name="Xie B."/>
        </authorList>
    </citation>
    <scope>NUCLEOTIDE SEQUENCE</scope>
    <source>
        <strain evidence="2">BazhouSP</strain>
    </source>
</reference>
<accession>A0AAD4MQ00</accession>
<organism evidence="2 3">
    <name type="scientific">Ditylenchus destructor</name>
    <dbReference type="NCBI Taxonomy" id="166010"/>
    <lineage>
        <taxon>Eukaryota</taxon>
        <taxon>Metazoa</taxon>
        <taxon>Ecdysozoa</taxon>
        <taxon>Nematoda</taxon>
        <taxon>Chromadorea</taxon>
        <taxon>Rhabditida</taxon>
        <taxon>Tylenchina</taxon>
        <taxon>Tylenchomorpha</taxon>
        <taxon>Sphaerularioidea</taxon>
        <taxon>Anguinidae</taxon>
        <taxon>Anguininae</taxon>
        <taxon>Ditylenchus</taxon>
    </lineage>
</organism>
<comment type="caution">
    <text evidence="2">The sequence shown here is derived from an EMBL/GenBank/DDBJ whole genome shotgun (WGS) entry which is preliminary data.</text>
</comment>
<keyword evidence="3" id="KW-1185">Reference proteome</keyword>
<evidence type="ECO:0000313" key="2">
    <source>
        <dbReference type="EMBL" id="KAI1702211.1"/>
    </source>
</evidence>
<sequence length="251" mass="28864">MESIEPAQSATVVDPTRSSAVHGNVEQPMEVVDNTEVNDIALNTNRRASFVTLAFLPVNEVLRGFEEIVTAIEAKIAEHAIPVEKATALRGHMKYVENTYIRRVVGRNTLSPLFPIEFWNCFNSVLDNQARTNNAIEGWHRVFNKKFSKRNLNLSHFIIKLKEEEHTTWQLALRHAANPADPLRNPRANKQIIMHRQISKLVTNYVEVEQENRQRLPFLRTLQFHLAKFYTPAADNNPENEGNDESQEEEQ</sequence>
<feature type="region of interest" description="Disordered" evidence="1">
    <location>
        <begin position="230"/>
        <end position="251"/>
    </location>
</feature>
<feature type="compositionally biased region" description="Acidic residues" evidence="1">
    <location>
        <begin position="241"/>
        <end position="251"/>
    </location>
</feature>